<dbReference type="Ensembl" id="ENSNNAT00000025838.1">
    <property type="protein sequence ID" value="ENSNNAP00000024649.1"/>
    <property type="gene ID" value="ENSNNAG00000016173.1"/>
</dbReference>
<evidence type="ECO:0000256" key="1">
    <source>
        <dbReference type="SAM" id="MobiDB-lite"/>
    </source>
</evidence>
<sequence>MAGENQQRTLRKSIAAQQPAPPPPPLANSPCAPQAPSPESGDTERVALKKEIGLVSACAIIVGEEGQQSSSPTPLPAQAGDPTPFLTDASSLFLKASSDESSPTSEGNWNFLVFSLKSFGSLREPFPDG</sequence>
<accession>A0A8C6Y7D4</accession>
<feature type="region of interest" description="Disordered" evidence="1">
    <location>
        <begin position="1"/>
        <end position="47"/>
    </location>
</feature>
<reference evidence="2" key="2">
    <citation type="submission" date="2025-09" db="UniProtKB">
        <authorList>
            <consortium name="Ensembl"/>
        </authorList>
    </citation>
    <scope>IDENTIFICATION</scope>
</reference>
<reference evidence="2" key="1">
    <citation type="submission" date="2025-08" db="UniProtKB">
        <authorList>
            <consortium name="Ensembl"/>
        </authorList>
    </citation>
    <scope>IDENTIFICATION</scope>
</reference>
<evidence type="ECO:0000313" key="2">
    <source>
        <dbReference type="Ensembl" id="ENSNNAP00000024649.1"/>
    </source>
</evidence>
<evidence type="ECO:0000313" key="3">
    <source>
        <dbReference type="Proteomes" id="UP000694559"/>
    </source>
</evidence>
<organism evidence="2 3">
    <name type="scientific">Naja naja</name>
    <name type="common">Indian cobra</name>
    <dbReference type="NCBI Taxonomy" id="35670"/>
    <lineage>
        <taxon>Eukaryota</taxon>
        <taxon>Metazoa</taxon>
        <taxon>Chordata</taxon>
        <taxon>Craniata</taxon>
        <taxon>Vertebrata</taxon>
        <taxon>Euteleostomi</taxon>
        <taxon>Lepidosauria</taxon>
        <taxon>Squamata</taxon>
        <taxon>Bifurcata</taxon>
        <taxon>Unidentata</taxon>
        <taxon>Episquamata</taxon>
        <taxon>Toxicofera</taxon>
        <taxon>Serpentes</taxon>
        <taxon>Colubroidea</taxon>
        <taxon>Elapidae</taxon>
        <taxon>Elapinae</taxon>
        <taxon>Naja</taxon>
    </lineage>
</organism>
<feature type="region of interest" description="Disordered" evidence="1">
    <location>
        <begin position="65"/>
        <end position="87"/>
    </location>
</feature>
<dbReference type="GeneTree" id="ENSGT01010000229423"/>
<proteinExistence type="predicted"/>
<protein>
    <submittedName>
        <fullName evidence="2">Uncharacterized protein</fullName>
    </submittedName>
</protein>
<keyword evidence="3" id="KW-1185">Reference proteome</keyword>
<dbReference type="Proteomes" id="UP000694559">
    <property type="component" value="Unplaced"/>
</dbReference>
<dbReference type="AlphaFoldDB" id="A0A8C6Y7D4"/>
<name>A0A8C6Y7D4_NAJNA</name>